<dbReference type="CTD" id="4205"/>
<keyword evidence="5" id="KW-0805">Transcription regulation</keyword>
<evidence type="ECO:0000256" key="5">
    <source>
        <dbReference type="ARBA" id="ARBA00023015"/>
    </source>
</evidence>
<dbReference type="SMART" id="SM00432">
    <property type="entry name" value="MADS"/>
    <property type="match status" value="1"/>
</dbReference>
<dbReference type="GO" id="GO:0045944">
    <property type="term" value="P:positive regulation of transcription by RNA polymerase II"/>
    <property type="evidence" value="ECO:0007669"/>
    <property type="project" value="InterPro"/>
</dbReference>
<dbReference type="PRINTS" id="PR00404">
    <property type="entry name" value="MADSDOMAIN"/>
</dbReference>
<dbReference type="GO" id="GO:0046983">
    <property type="term" value="F:protein dimerization activity"/>
    <property type="evidence" value="ECO:0007669"/>
    <property type="project" value="InterPro"/>
</dbReference>
<feature type="compositionally biased region" description="Low complexity" evidence="10">
    <location>
        <begin position="434"/>
        <end position="455"/>
    </location>
</feature>
<evidence type="ECO:0000313" key="13">
    <source>
        <dbReference type="RefSeq" id="XP_006872194.1"/>
    </source>
</evidence>
<evidence type="ECO:0000259" key="11">
    <source>
        <dbReference type="PROSITE" id="PS50066"/>
    </source>
</evidence>
<evidence type="ECO:0000256" key="10">
    <source>
        <dbReference type="SAM" id="MobiDB-lite"/>
    </source>
</evidence>
<dbReference type="FunFam" id="3.40.1810.10:FF:000001">
    <property type="entry name" value="Myocyte-specific enhancer factor 2A homolog"/>
    <property type="match status" value="1"/>
</dbReference>
<dbReference type="SUPFAM" id="SSF55455">
    <property type="entry name" value="SRF-like"/>
    <property type="match status" value="1"/>
</dbReference>
<keyword evidence="3" id="KW-0597">Phosphoprotein</keyword>
<evidence type="ECO:0000256" key="6">
    <source>
        <dbReference type="ARBA" id="ARBA00023125"/>
    </source>
</evidence>
<dbReference type="AlphaFoldDB" id="A0A9B0U4F5"/>
<feature type="compositionally biased region" description="Basic and acidic residues" evidence="10">
    <location>
        <begin position="456"/>
        <end position="466"/>
    </location>
</feature>
<dbReference type="PROSITE" id="PS00350">
    <property type="entry name" value="MADS_BOX_1"/>
    <property type="match status" value="1"/>
</dbReference>
<dbReference type="Pfam" id="PF00319">
    <property type="entry name" value="SRF-TF"/>
    <property type="match status" value="1"/>
</dbReference>
<organism evidence="12 13">
    <name type="scientific">Chrysochloris asiatica</name>
    <name type="common">Cape golden mole</name>
    <dbReference type="NCBI Taxonomy" id="185453"/>
    <lineage>
        <taxon>Eukaryota</taxon>
        <taxon>Metazoa</taxon>
        <taxon>Chordata</taxon>
        <taxon>Craniata</taxon>
        <taxon>Vertebrata</taxon>
        <taxon>Euteleostomi</taxon>
        <taxon>Mammalia</taxon>
        <taxon>Eutheria</taxon>
        <taxon>Afrotheria</taxon>
        <taxon>Chrysochloridae</taxon>
        <taxon>Chrysochlorinae</taxon>
        <taxon>Chrysochloris</taxon>
    </lineage>
</organism>
<dbReference type="GO" id="GO:0000978">
    <property type="term" value="F:RNA polymerase II cis-regulatory region sequence-specific DNA binding"/>
    <property type="evidence" value="ECO:0007669"/>
    <property type="project" value="TreeGrafter"/>
</dbReference>
<dbReference type="InterPro" id="IPR002100">
    <property type="entry name" value="TF_MADSbox"/>
</dbReference>
<feature type="compositionally biased region" description="Basic and acidic residues" evidence="10">
    <location>
        <begin position="477"/>
        <end position="496"/>
    </location>
</feature>
<feature type="compositionally biased region" description="Polar residues" evidence="10">
    <location>
        <begin position="210"/>
        <end position="245"/>
    </location>
</feature>
<dbReference type="Gene3D" id="3.40.1810.10">
    <property type="entry name" value="Transcription factor, MADS-box"/>
    <property type="match status" value="1"/>
</dbReference>
<dbReference type="GO" id="GO:0000981">
    <property type="term" value="F:DNA-binding transcription factor activity, RNA polymerase II-specific"/>
    <property type="evidence" value="ECO:0007669"/>
    <property type="project" value="TreeGrafter"/>
</dbReference>
<dbReference type="PANTHER" id="PTHR11945:SF534">
    <property type="entry name" value="MYOCYTE-SPECIFIC ENHANCER FACTOR 2"/>
    <property type="match status" value="1"/>
</dbReference>
<accession>A0A9B0U4F5</accession>
<feature type="domain" description="MADS-box" evidence="11">
    <location>
        <begin position="1"/>
        <end position="61"/>
    </location>
</feature>
<proteinExistence type="predicted"/>
<keyword evidence="8" id="KW-0804">Transcription</keyword>
<dbReference type="PROSITE" id="PS50066">
    <property type="entry name" value="MADS_BOX_2"/>
    <property type="match status" value="1"/>
</dbReference>
<dbReference type="InterPro" id="IPR022102">
    <property type="entry name" value="HJURP_C"/>
</dbReference>
<evidence type="ECO:0000313" key="12">
    <source>
        <dbReference type="Proteomes" id="UP000504623"/>
    </source>
</evidence>
<feature type="region of interest" description="Disordered" evidence="10">
    <location>
        <begin position="396"/>
        <end position="496"/>
    </location>
</feature>
<evidence type="ECO:0000256" key="9">
    <source>
        <dbReference type="ARBA" id="ARBA00023242"/>
    </source>
</evidence>
<dbReference type="GeneID" id="102815889"/>
<comment type="subcellular location">
    <subcellularLocation>
        <location evidence="1">Nucleus</location>
    </subcellularLocation>
</comment>
<feature type="region of interest" description="Disordered" evidence="10">
    <location>
        <begin position="186"/>
        <end position="269"/>
    </location>
</feature>
<name>A0A9B0U4F5_CHRAS</name>
<keyword evidence="2" id="KW-0217">Developmental protein</keyword>
<keyword evidence="4" id="KW-0221">Differentiation</keyword>
<sequence>MGRKKIQITRIMDERNRQVTFTKRKFGLMKKAYELSVLCDCEIALIIFNSSNKLFQYASTDMDKVLLKYTEYNEPHESRTNSDIVETLRKKGLNGCESPDADDYFEHSPLSEDRFSKLNEDSDFIFKRGPPGLPPQNFSMSVTVPVTSPNALPYTNPGNSLVSPTLTSSSTLADTSMLSPPQATLHRNVSPGAPQRPPSTGNAVGMLSASDLTVPNGAGSSPVGNGFVNSRGSPNLIGTTATNNLGKVMPTKSPPPPGSGNLGINSRKPDLRVVIPPSSKGMMPAPLSEEEELELNTQRINSSQASQPLATPVVSVTTPSLPPQGLVYSAMPTAYNTDYSLTSADLSALQGFNSPGMLSLGQVSAWQQHHLGQAALNSLVAGGQLTQGSNLSINTNQNINIKSEPISPPRDRMTPSGFQQQPQQQPQPLPPQSQPRQEMGRSPVDSLSSSSSSYDGSDREDPRGDFHSPLVLSRPPNTEDRESPSVKRMRMDAWVT</sequence>
<dbReference type="GO" id="GO:0005634">
    <property type="term" value="C:nucleus"/>
    <property type="evidence" value="ECO:0007669"/>
    <property type="project" value="UniProtKB-SubCell"/>
</dbReference>
<dbReference type="Proteomes" id="UP000504623">
    <property type="component" value="Unplaced"/>
</dbReference>
<keyword evidence="7" id="KW-0010">Activator</keyword>
<reference evidence="13" key="1">
    <citation type="submission" date="2025-08" db="UniProtKB">
        <authorList>
            <consortium name="RefSeq"/>
        </authorList>
    </citation>
    <scope>IDENTIFICATION</scope>
    <source>
        <tissue evidence="13">Spleen</tissue>
    </source>
</reference>
<dbReference type="RefSeq" id="XP_006872194.1">
    <property type="nucleotide sequence ID" value="XM_006872132.1"/>
</dbReference>
<keyword evidence="6" id="KW-0238">DNA-binding</keyword>
<dbReference type="GO" id="GO:0042826">
    <property type="term" value="F:histone deacetylase binding"/>
    <property type="evidence" value="ECO:0007669"/>
    <property type="project" value="TreeGrafter"/>
</dbReference>
<keyword evidence="12" id="KW-1185">Reference proteome</keyword>
<dbReference type="PANTHER" id="PTHR11945">
    <property type="entry name" value="MADS BOX PROTEIN"/>
    <property type="match status" value="1"/>
</dbReference>
<dbReference type="CDD" id="cd00265">
    <property type="entry name" value="MADS_MEF2_like"/>
    <property type="match status" value="1"/>
</dbReference>
<dbReference type="GO" id="GO:0007507">
    <property type="term" value="P:heart development"/>
    <property type="evidence" value="ECO:0007669"/>
    <property type="project" value="UniProtKB-ARBA"/>
</dbReference>
<dbReference type="InterPro" id="IPR036879">
    <property type="entry name" value="TF_MADSbox_sf"/>
</dbReference>
<evidence type="ECO:0000256" key="8">
    <source>
        <dbReference type="ARBA" id="ARBA00023163"/>
    </source>
</evidence>
<dbReference type="OrthoDB" id="1898716at2759"/>
<dbReference type="GO" id="GO:0030154">
    <property type="term" value="P:cell differentiation"/>
    <property type="evidence" value="ECO:0007669"/>
    <property type="project" value="UniProtKB-KW"/>
</dbReference>
<gene>
    <name evidence="13" type="primary">MEF2A</name>
</gene>
<evidence type="ECO:0000256" key="3">
    <source>
        <dbReference type="ARBA" id="ARBA00022553"/>
    </source>
</evidence>
<dbReference type="InterPro" id="IPR033896">
    <property type="entry name" value="MEF2-like_N"/>
</dbReference>
<evidence type="ECO:0000256" key="2">
    <source>
        <dbReference type="ARBA" id="ARBA00022473"/>
    </source>
</evidence>
<evidence type="ECO:0000256" key="1">
    <source>
        <dbReference type="ARBA" id="ARBA00004123"/>
    </source>
</evidence>
<dbReference type="Pfam" id="PF12347">
    <property type="entry name" value="HJURP_C"/>
    <property type="match status" value="1"/>
</dbReference>
<keyword evidence="9" id="KW-0539">Nucleus</keyword>
<evidence type="ECO:0000256" key="7">
    <source>
        <dbReference type="ARBA" id="ARBA00023159"/>
    </source>
</evidence>
<evidence type="ECO:0000256" key="4">
    <source>
        <dbReference type="ARBA" id="ARBA00022782"/>
    </source>
</evidence>
<protein>
    <submittedName>
        <fullName evidence="13">Myocyte-specific enhancer factor 2A isoform X2</fullName>
    </submittedName>
</protein>